<dbReference type="Proteomes" id="UP000011087">
    <property type="component" value="Unassembled WGS sequence"/>
</dbReference>
<reference evidence="2" key="3">
    <citation type="submission" date="2016-03" db="UniProtKB">
        <authorList>
            <consortium name="EnsemblProtists"/>
        </authorList>
    </citation>
    <scope>IDENTIFICATION</scope>
</reference>
<dbReference type="HOGENOM" id="CLU_845785_0_0_1"/>
<evidence type="ECO:0000313" key="2">
    <source>
        <dbReference type="EnsemblProtists" id="EKX38431"/>
    </source>
</evidence>
<dbReference type="AlphaFoldDB" id="L1IQ71"/>
<evidence type="ECO:0000313" key="3">
    <source>
        <dbReference type="Proteomes" id="UP000011087"/>
    </source>
</evidence>
<dbReference type="EnsemblProtists" id="EKX38431">
    <property type="protein sequence ID" value="EKX38431"/>
    <property type="gene ID" value="GUITHDRAFT_115399"/>
</dbReference>
<evidence type="ECO:0000313" key="1">
    <source>
        <dbReference type="EMBL" id="EKX38431.1"/>
    </source>
</evidence>
<organism evidence="1">
    <name type="scientific">Guillardia theta (strain CCMP2712)</name>
    <name type="common">Cryptophyte</name>
    <dbReference type="NCBI Taxonomy" id="905079"/>
    <lineage>
        <taxon>Eukaryota</taxon>
        <taxon>Cryptophyceae</taxon>
        <taxon>Pyrenomonadales</taxon>
        <taxon>Geminigeraceae</taxon>
        <taxon>Guillardia</taxon>
    </lineage>
</organism>
<name>L1IQ71_GUITC</name>
<reference evidence="3" key="2">
    <citation type="submission" date="2012-11" db="EMBL/GenBank/DDBJ databases">
        <authorList>
            <person name="Kuo A."/>
            <person name="Curtis B.A."/>
            <person name="Tanifuji G."/>
            <person name="Burki F."/>
            <person name="Gruber A."/>
            <person name="Irimia M."/>
            <person name="Maruyama S."/>
            <person name="Arias M.C."/>
            <person name="Ball S.G."/>
            <person name="Gile G.H."/>
            <person name="Hirakawa Y."/>
            <person name="Hopkins J.F."/>
            <person name="Rensing S.A."/>
            <person name="Schmutz J."/>
            <person name="Symeonidi A."/>
            <person name="Elias M."/>
            <person name="Eveleigh R.J."/>
            <person name="Herman E.K."/>
            <person name="Klute M.J."/>
            <person name="Nakayama T."/>
            <person name="Obornik M."/>
            <person name="Reyes-Prieto A."/>
            <person name="Armbrust E.V."/>
            <person name="Aves S.J."/>
            <person name="Beiko R.G."/>
            <person name="Coutinho P."/>
            <person name="Dacks J.B."/>
            <person name="Durnford D.G."/>
            <person name="Fast N.M."/>
            <person name="Green B.R."/>
            <person name="Grisdale C."/>
            <person name="Hempe F."/>
            <person name="Henrissat B."/>
            <person name="Hoppner M.P."/>
            <person name="Ishida K.-I."/>
            <person name="Kim E."/>
            <person name="Koreny L."/>
            <person name="Kroth P.G."/>
            <person name="Liu Y."/>
            <person name="Malik S.-B."/>
            <person name="Maier U.G."/>
            <person name="McRose D."/>
            <person name="Mock T."/>
            <person name="Neilson J.A."/>
            <person name="Onodera N.T."/>
            <person name="Poole A.M."/>
            <person name="Pritham E.J."/>
            <person name="Richards T.A."/>
            <person name="Rocap G."/>
            <person name="Roy S.W."/>
            <person name="Sarai C."/>
            <person name="Schaack S."/>
            <person name="Shirato S."/>
            <person name="Slamovits C.H."/>
            <person name="Spencer D.F."/>
            <person name="Suzuki S."/>
            <person name="Worden A.Z."/>
            <person name="Zauner S."/>
            <person name="Barry K."/>
            <person name="Bell C."/>
            <person name="Bharti A.K."/>
            <person name="Crow J.A."/>
            <person name="Grimwood J."/>
            <person name="Kramer R."/>
            <person name="Lindquist E."/>
            <person name="Lucas S."/>
            <person name="Salamov A."/>
            <person name="McFadden G.I."/>
            <person name="Lane C.E."/>
            <person name="Keeling P.J."/>
            <person name="Gray M.W."/>
            <person name="Grigoriev I.V."/>
            <person name="Archibald J.M."/>
        </authorList>
    </citation>
    <scope>NUCLEOTIDE SEQUENCE</scope>
    <source>
        <strain evidence="3">CCMP2712</strain>
    </source>
</reference>
<keyword evidence="3" id="KW-1185">Reference proteome</keyword>
<dbReference type="KEGG" id="gtt:GUITHDRAFT_115399"/>
<dbReference type="PaxDb" id="55529-EKX38431"/>
<protein>
    <submittedName>
        <fullName evidence="1 2">Uncharacterized protein</fullName>
    </submittedName>
</protein>
<reference evidence="1 3" key="1">
    <citation type="journal article" date="2012" name="Nature">
        <title>Algal genomes reveal evolutionary mosaicism and the fate of nucleomorphs.</title>
        <authorList>
            <consortium name="DOE Joint Genome Institute"/>
            <person name="Curtis B.A."/>
            <person name="Tanifuji G."/>
            <person name="Burki F."/>
            <person name="Gruber A."/>
            <person name="Irimia M."/>
            <person name="Maruyama S."/>
            <person name="Arias M.C."/>
            <person name="Ball S.G."/>
            <person name="Gile G.H."/>
            <person name="Hirakawa Y."/>
            <person name="Hopkins J.F."/>
            <person name="Kuo A."/>
            <person name="Rensing S.A."/>
            <person name="Schmutz J."/>
            <person name="Symeonidi A."/>
            <person name="Elias M."/>
            <person name="Eveleigh R.J."/>
            <person name="Herman E.K."/>
            <person name="Klute M.J."/>
            <person name="Nakayama T."/>
            <person name="Obornik M."/>
            <person name="Reyes-Prieto A."/>
            <person name="Armbrust E.V."/>
            <person name="Aves S.J."/>
            <person name="Beiko R.G."/>
            <person name="Coutinho P."/>
            <person name="Dacks J.B."/>
            <person name="Durnford D.G."/>
            <person name="Fast N.M."/>
            <person name="Green B.R."/>
            <person name="Grisdale C.J."/>
            <person name="Hempel F."/>
            <person name="Henrissat B."/>
            <person name="Hoppner M.P."/>
            <person name="Ishida K."/>
            <person name="Kim E."/>
            <person name="Koreny L."/>
            <person name="Kroth P.G."/>
            <person name="Liu Y."/>
            <person name="Malik S.B."/>
            <person name="Maier U.G."/>
            <person name="McRose D."/>
            <person name="Mock T."/>
            <person name="Neilson J.A."/>
            <person name="Onodera N.T."/>
            <person name="Poole A.M."/>
            <person name="Pritham E.J."/>
            <person name="Richards T.A."/>
            <person name="Rocap G."/>
            <person name="Roy S.W."/>
            <person name="Sarai C."/>
            <person name="Schaack S."/>
            <person name="Shirato S."/>
            <person name="Slamovits C.H."/>
            <person name="Spencer D.F."/>
            <person name="Suzuki S."/>
            <person name="Worden A.Z."/>
            <person name="Zauner S."/>
            <person name="Barry K."/>
            <person name="Bell C."/>
            <person name="Bharti A.K."/>
            <person name="Crow J.A."/>
            <person name="Grimwood J."/>
            <person name="Kramer R."/>
            <person name="Lindquist E."/>
            <person name="Lucas S."/>
            <person name="Salamov A."/>
            <person name="McFadden G.I."/>
            <person name="Lane C.E."/>
            <person name="Keeling P.J."/>
            <person name="Gray M.W."/>
            <person name="Grigoriev I.V."/>
            <person name="Archibald J.M."/>
        </authorList>
    </citation>
    <scope>NUCLEOTIDE SEQUENCE</scope>
    <source>
        <strain evidence="1 3">CCMP2712</strain>
    </source>
</reference>
<dbReference type="GeneID" id="17295238"/>
<accession>L1IQ71</accession>
<dbReference type="RefSeq" id="XP_005825411.1">
    <property type="nucleotide sequence ID" value="XM_005825354.1"/>
</dbReference>
<sequence length="343" mass="39701">MDGTTTEVTPRIGTDIKVTMDGTMMASLIDRDGMSKVPRGWYKEDPETSVLHILAFIHHRFQQRNILLLDFVSEFDTLRSPAIRHQKRYSGFISKINLRRAIDQCGCLSDLSDKAFDMLASYFEEERAGMPYKDERINYEALCEVLQASSDHVYSLSVVVLWENVSHHSASYDRGTMTLPDRYLWMSEQLRSEEFTSHFKKSLDELPLARQQLSEEGEKRFKELKTAIMHKIYADRISARELLGDFDPYLNTSVSWMKKTTQRTPMINMSSGCISRSQYLRGMYQLTGRMELSTDDLNLIFNKYKKNGAFNYYAFCRDVDPGFEELKAIFHPGRNEASSSSIR</sequence>
<dbReference type="EMBL" id="JH993048">
    <property type="protein sequence ID" value="EKX38431.1"/>
    <property type="molecule type" value="Genomic_DNA"/>
</dbReference>
<proteinExistence type="predicted"/>
<gene>
    <name evidence="1" type="ORF">GUITHDRAFT_115399</name>
</gene>